<comment type="subcellular location">
    <subcellularLocation>
        <location evidence="2 10">Endoplasmic reticulum membrane</location>
        <topology evidence="2 10">Single-pass type I membrane protein</topology>
    </subcellularLocation>
</comment>
<reference evidence="11" key="2">
    <citation type="submission" date="2022-03" db="EMBL/GenBank/DDBJ databases">
        <title>Draft title - Genomic analysis of global carrot germplasm unveils the trajectory of domestication and the origin of high carotenoid orange carrot.</title>
        <authorList>
            <person name="Iorizzo M."/>
            <person name="Ellison S."/>
            <person name="Senalik D."/>
            <person name="Macko-Podgorni A."/>
            <person name="Grzebelus D."/>
            <person name="Bostan H."/>
            <person name="Rolling W."/>
            <person name="Curaba J."/>
            <person name="Simon P."/>
        </authorList>
    </citation>
    <scope>NUCLEOTIDE SEQUENCE</scope>
    <source>
        <tissue evidence="11">Leaf</tissue>
    </source>
</reference>
<evidence type="ECO:0000313" key="11">
    <source>
        <dbReference type="EMBL" id="WOG97697.1"/>
    </source>
</evidence>
<name>A0A165XZG0_DAUCS</name>
<dbReference type="Pfam" id="PF04597">
    <property type="entry name" value="Ribophorin_I"/>
    <property type="match status" value="1"/>
</dbReference>
<dbReference type="OrthoDB" id="310030at2759"/>
<evidence type="ECO:0000256" key="9">
    <source>
        <dbReference type="ARBA" id="ARBA00023136"/>
    </source>
</evidence>
<accession>A0A165XZG0</accession>
<keyword evidence="8 10" id="KW-1133">Transmembrane helix</keyword>
<dbReference type="Gramene" id="KZM98701">
    <property type="protein sequence ID" value="KZM98701"/>
    <property type="gene ID" value="DCAR_013937"/>
</dbReference>
<gene>
    <name evidence="11" type="ORF">DCAR_0417038</name>
</gene>
<reference evidence="11" key="1">
    <citation type="journal article" date="2016" name="Nat. Genet.">
        <title>A high-quality carrot genome assembly provides new insights into carotenoid accumulation and asterid genome evolution.</title>
        <authorList>
            <person name="Iorizzo M."/>
            <person name="Ellison S."/>
            <person name="Senalik D."/>
            <person name="Zeng P."/>
            <person name="Satapoomin P."/>
            <person name="Huang J."/>
            <person name="Bowman M."/>
            <person name="Iovene M."/>
            <person name="Sanseverino W."/>
            <person name="Cavagnaro P."/>
            <person name="Yildiz M."/>
            <person name="Macko-Podgorni A."/>
            <person name="Moranska E."/>
            <person name="Grzebelus E."/>
            <person name="Grzebelus D."/>
            <person name="Ashrafi H."/>
            <person name="Zheng Z."/>
            <person name="Cheng S."/>
            <person name="Spooner D."/>
            <person name="Van Deynze A."/>
            <person name="Simon P."/>
        </authorList>
    </citation>
    <scope>NUCLEOTIDE SEQUENCE</scope>
    <source>
        <tissue evidence="11">Leaf</tissue>
    </source>
</reference>
<dbReference type="KEGG" id="dcr:108218529"/>
<dbReference type="InterPro" id="IPR007676">
    <property type="entry name" value="Ribophorin_I"/>
</dbReference>
<evidence type="ECO:0000256" key="6">
    <source>
        <dbReference type="ARBA" id="ARBA00022729"/>
    </source>
</evidence>
<dbReference type="Proteomes" id="UP000077755">
    <property type="component" value="Chromosome 4"/>
</dbReference>
<evidence type="ECO:0000313" key="12">
    <source>
        <dbReference type="Proteomes" id="UP000077755"/>
    </source>
</evidence>
<keyword evidence="12" id="KW-1185">Reference proteome</keyword>
<comment type="similarity">
    <text evidence="4 10">Belongs to the OST1 family.</text>
</comment>
<evidence type="ECO:0000256" key="4">
    <source>
        <dbReference type="ARBA" id="ARBA00008905"/>
    </source>
</evidence>
<dbReference type="GO" id="GO:0008250">
    <property type="term" value="C:oligosaccharyltransferase complex"/>
    <property type="evidence" value="ECO:0007669"/>
    <property type="project" value="UniProtKB-UniRule"/>
</dbReference>
<organism evidence="11 12">
    <name type="scientific">Daucus carota subsp. sativus</name>
    <name type="common">Carrot</name>
    <dbReference type="NCBI Taxonomy" id="79200"/>
    <lineage>
        <taxon>Eukaryota</taxon>
        <taxon>Viridiplantae</taxon>
        <taxon>Streptophyta</taxon>
        <taxon>Embryophyta</taxon>
        <taxon>Tracheophyta</taxon>
        <taxon>Spermatophyta</taxon>
        <taxon>Magnoliopsida</taxon>
        <taxon>eudicotyledons</taxon>
        <taxon>Gunneridae</taxon>
        <taxon>Pentapetalae</taxon>
        <taxon>asterids</taxon>
        <taxon>campanulids</taxon>
        <taxon>Apiales</taxon>
        <taxon>Apiaceae</taxon>
        <taxon>Apioideae</taxon>
        <taxon>Scandiceae</taxon>
        <taxon>Daucinae</taxon>
        <taxon>Daucus</taxon>
        <taxon>Daucus sect. Daucus</taxon>
    </lineage>
</organism>
<evidence type="ECO:0000256" key="3">
    <source>
        <dbReference type="ARBA" id="ARBA00004922"/>
    </source>
</evidence>
<dbReference type="PANTHER" id="PTHR21049">
    <property type="entry name" value="RIBOPHORIN I"/>
    <property type="match status" value="1"/>
</dbReference>
<comment type="subunit">
    <text evidence="10">Component of the oligosaccharyltransferase (OST) complex.</text>
</comment>
<sequence>MKRGGGRGASSRSSLCILISIIVAAALLSTPVASDLVISKLDRRVDLTSQIVRITSTLKVKCTGPEPVPEMLVAYPDHQAKFMNLLLSTATEGKGKPTGSVSIRPVQPNGVPPAHTWFLLTFPKQLETGESIIINVFAAFTRVLQLFPEKITQSENQMVVFQDSGYYLSPYLVKVQSLSFKLPEGKIESYTKLENSKLSKNEIKYGPYENIPAFQQSPVAIHFVNNLPFAVAKELVREIEVSHWGNVQVTEHYNLFHGGAQSTGEFSRLDYQARDRGAAAFRSLVAKLPARAHSIYYRDAIGNISTSNIYGDNTQTLLQIEPRYPMFGGWKTSFTIGYGLPLHEYLFYSDGKRLLNVSFGCPIDDVVVEKLIVKIVLPEGSTDIFAAVPFPVQQSEETKFSHLDMVGRPVVVLEKRNVVPEHNLPLQVSYKFSVFSLLREPLMLITGFFLLFVACITYMNADLTISKYSPSYLAKLQWDEVQAAIQQVQNIIYRSLTIHDKLEGSLRDLSRTGDVQVCKAVRKTADGSFKELSKELKPLLTFLQSSAQALPIFSKVDDLVAKERDLQEKVMLKHSTVVDSYEKKSGRDIENKIILIQQKISTLRKELDELLDIIDEI</sequence>
<comment type="pathway">
    <text evidence="3 10">Protein modification; protein glycosylation.</text>
</comment>
<comment type="function">
    <text evidence="1 10">Subunit of the oligosaccharyl transferase (OST) complex that catalyzes the initial transfer of a defined glycan (Glc(3)Man(9)GlcNAc(2) in eukaryotes) from the lipid carrier dolichol-pyrophosphate to an asparagine residue within an Asn-X-Ser/Thr consensus motif in nascent polypeptide chains, the first step in protein N-glycosylation. N-glycosylation occurs cotranslationally and the complex associates with the Sec61 complex at the channel-forming translocon complex that mediates protein translocation across the endoplasmic reticulum (ER). All subunits are required for a maximal enzyme activity.</text>
</comment>
<keyword evidence="6" id="KW-0732">Signal</keyword>
<dbReference type="AlphaFoldDB" id="A0A165XZG0"/>
<dbReference type="PANTHER" id="PTHR21049:SF0">
    <property type="entry name" value="DOLICHYL-DIPHOSPHOOLIGOSACCHARIDE--PROTEIN GLYCOSYLTRANSFERASE SUBUNIT 1"/>
    <property type="match status" value="1"/>
</dbReference>
<evidence type="ECO:0000256" key="5">
    <source>
        <dbReference type="ARBA" id="ARBA00022692"/>
    </source>
</evidence>
<keyword evidence="7 10" id="KW-0256">Endoplasmic reticulum</keyword>
<dbReference type="GO" id="GO:0018279">
    <property type="term" value="P:protein N-linked glycosylation via asparagine"/>
    <property type="evidence" value="ECO:0007669"/>
    <property type="project" value="TreeGrafter"/>
</dbReference>
<evidence type="ECO:0000256" key="8">
    <source>
        <dbReference type="ARBA" id="ARBA00022989"/>
    </source>
</evidence>
<evidence type="ECO:0000256" key="2">
    <source>
        <dbReference type="ARBA" id="ARBA00004115"/>
    </source>
</evidence>
<dbReference type="OMA" id="YAYKIDI"/>
<protein>
    <recommendedName>
        <fullName evidence="10">Dolichyl-diphosphooligosaccharide--protein glycosyltransferase subunit 1</fullName>
    </recommendedName>
</protein>
<keyword evidence="5 10" id="KW-0812">Transmembrane</keyword>
<evidence type="ECO:0000256" key="10">
    <source>
        <dbReference type="RuleBase" id="RU361143"/>
    </source>
</evidence>
<feature type="transmembrane region" description="Helical" evidence="10">
    <location>
        <begin position="442"/>
        <end position="461"/>
    </location>
</feature>
<evidence type="ECO:0000256" key="1">
    <source>
        <dbReference type="ARBA" id="ARBA00002791"/>
    </source>
</evidence>
<proteinExistence type="inferred from homology"/>
<keyword evidence="9 10" id="KW-0472">Membrane</keyword>
<evidence type="ECO:0000256" key="7">
    <source>
        <dbReference type="ARBA" id="ARBA00022824"/>
    </source>
</evidence>
<dbReference type="EMBL" id="CP093346">
    <property type="protein sequence ID" value="WOG97697.1"/>
    <property type="molecule type" value="Genomic_DNA"/>
</dbReference>